<dbReference type="RefSeq" id="WP_346050631.1">
    <property type="nucleotide sequence ID" value="NZ_JAYGII010000005.1"/>
</dbReference>
<evidence type="ECO:0000256" key="1">
    <source>
        <dbReference type="SAM" id="SignalP"/>
    </source>
</evidence>
<reference evidence="2 3" key="1">
    <citation type="submission" date="2023-12" db="EMBL/GenBank/DDBJ databases">
        <title>Whole-genome sequencing of halo(alkali)philic microorganisms from hypersaline lakes.</title>
        <authorList>
            <person name="Sorokin D.Y."/>
            <person name="Merkel A.Y."/>
            <person name="Messina E."/>
            <person name="Yakimov M."/>
        </authorList>
    </citation>
    <scope>NUCLEOTIDE SEQUENCE [LARGE SCALE GENOMIC DNA]</scope>
    <source>
        <strain evidence="2 3">AB-CW1</strain>
    </source>
</reference>
<dbReference type="PROSITE" id="PS51257">
    <property type="entry name" value="PROKAR_LIPOPROTEIN"/>
    <property type="match status" value="1"/>
</dbReference>
<dbReference type="AlphaFoldDB" id="A0AAP6MKZ6"/>
<dbReference type="Pfam" id="PF16266">
    <property type="entry name" value="DUF4919"/>
    <property type="match status" value="1"/>
</dbReference>
<dbReference type="Proteomes" id="UP001302316">
    <property type="component" value="Unassembled WGS sequence"/>
</dbReference>
<accession>A0AAP6MKZ6</accession>
<proteinExistence type="predicted"/>
<organism evidence="2 3">
    <name type="scientific">Natronospira elongata</name>
    <dbReference type="NCBI Taxonomy" id="3110268"/>
    <lineage>
        <taxon>Bacteria</taxon>
        <taxon>Pseudomonadati</taxon>
        <taxon>Pseudomonadota</taxon>
        <taxon>Gammaproteobacteria</taxon>
        <taxon>Natronospirales</taxon>
        <taxon>Natronospiraceae</taxon>
        <taxon>Natronospira</taxon>
    </lineage>
</organism>
<sequence>MARMLKMLLLLLTGLALVACATVEPAPDEEAEPATMDDSWHPDPMAEARYVELVELAQHSARDVDYAELRDVYVRTPYYQPYAGAEQQFSQAMFEALDDGRHQRALALASRILQENYVSLDAHYVARQVYAARGDQRRHQRHDYILRALFAAIRDSGSGESRRAAFQVISSREIQSFVALYGLNLIDSELEADEIGTHDRVTARDPDSNEEFELWFDISTQWRRGFDGF</sequence>
<feature type="chain" id="PRO_5042882010" evidence="1">
    <location>
        <begin position="22"/>
        <end position="229"/>
    </location>
</feature>
<keyword evidence="1" id="KW-0732">Signal</keyword>
<evidence type="ECO:0000313" key="3">
    <source>
        <dbReference type="Proteomes" id="UP001302316"/>
    </source>
</evidence>
<dbReference type="EMBL" id="JAYGII010000005">
    <property type="protein sequence ID" value="MEA5445005.1"/>
    <property type="molecule type" value="Genomic_DNA"/>
</dbReference>
<protein>
    <submittedName>
        <fullName evidence="2">DUF4919 domain-containing protein</fullName>
    </submittedName>
</protein>
<gene>
    <name evidence="2" type="ORF">VCB98_04130</name>
</gene>
<evidence type="ECO:0000313" key="2">
    <source>
        <dbReference type="EMBL" id="MEA5445005.1"/>
    </source>
</evidence>
<dbReference type="InterPro" id="IPR032578">
    <property type="entry name" value="DUF4919"/>
</dbReference>
<keyword evidence="3" id="KW-1185">Reference proteome</keyword>
<feature type="signal peptide" evidence="1">
    <location>
        <begin position="1"/>
        <end position="21"/>
    </location>
</feature>
<comment type="caution">
    <text evidence="2">The sequence shown here is derived from an EMBL/GenBank/DDBJ whole genome shotgun (WGS) entry which is preliminary data.</text>
</comment>
<name>A0AAP6MKZ6_9GAMM</name>